<proteinExistence type="predicted"/>
<protein>
    <submittedName>
        <fullName evidence="2">Alpha/beta hydrolase</fullName>
    </submittedName>
</protein>
<gene>
    <name evidence="2" type="ORF">AWB70_02906</name>
</gene>
<dbReference type="EMBL" id="FCNY02000006">
    <property type="protein sequence ID" value="SAL39118.1"/>
    <property type="molecule type" value="Genomic_DNA"/>
</dbReference>
<dbReference type="RefSeq" id="WP_053571436.1">
    <property type="nucleotide sequence ID" value="NZ_FCNY02000006.1"/>
</dbReference>
<evidence type="ECO:0000259" key="1">
    <source>
        <dbReference type="Pfam" id="PF12697"/>
    </source>
</evidence>
<organism evidence="2 3">
    <name type="scientific">Caballeronia cordobensis</name>
    <name type="common">Burkholderia cordobensis</name>
    <dbReference type="NCBI Taxonomy" id="1353886"/>
    <lineage>
        <taxon>Bacteria</taxon>
        <taxon>Pseudomonadati</taxon>
        <taxon>Pseudomonadota</taxon>
        <taxon>Betaproteobacteria</taxon>
        <taxon>Burkholderiales</taxon>
        <taxon>Burkholderiaceae</taxon>
        <taxon>Caballeronia</taxon>
    </lineage>
</organism>
<dbReference type="PRINTS" id="PR00111">
    <property type="entry name" value="ABHYDROLASE"/>
</dbReference>
<accession>A0A158H461</accession>
<dbReference type="GO" id="GO:0016787">
    <property type="term" value="F:hydrolase activity"/>
    <property type="evidence" value="ECO:0007669"/>
    <property type="project" value="UniProtKB-KW"/>
</dbReference>
<reference evidence="3" key="1">
    <citation type="submission" date="2016-01" db="EMBL/GenBank/DDBJ databases">
        <authorList>
            <person name="Peeters C."/>
        </authorList>
    </citation>
    <scope>NUCLEOTIDE SEQUENCE [LARGE SCALE GENOMIC DNA]</scope>
</reference>
<name>A0A158H461_CABCO</name>
<dbReference type="AlphaFoldDB" id="A0A158H461"/>
<keyword evidence="2" id="KW-0378">Hydrolase</keyword>
<dbReference type="SUPFAM" id="SSF53474">
    <property type="entry name" value="alpha/beta-Hydrolases"/>
    <property type="match status" value="1"/>
</dbReference>
<sequence>MSETNRPSGDALPLDHVFDFEGQAVRYGAIGEGAPLVMVHGTPFSSQVWRRIAPIAARSRRVHYFDLLGYGASEMRDGQDVSLGVQNRVLAALLEHWRSGWHGALPDVLAHDFGGATSLRAALLNGCAYRSLMLVDPVAVAPWGSPFVRHVRQHEAAFAGVPPAMHRAMLDVYLQGAAHRSLPEETLRIYTQPWTGERGQAAFYRQIAQMDQRYTDEVQSRYGELTCPISILWGEEDAWIPVERGVELASRMAGARFTRVPASGHLMQEDAPEAIVAEWLTFMSAIERLPIAHR</sequence>
<dbReference type="PANTHER" id="PTHR43689">
    <property type="entry name" value="HYDROLASE"/>
    <property type="match status" value="1"/>
</dbReference>
<dbReference type="InterPro" id="IPR000073">
    <property type="entry name" value="AB_hydrolase_1"/>
</dbReference>
<evidence type="ECO:0000313" key="2">
    <source>
        <dbReference type="EMBL" id="SAL39118.1"/>
    </source>
</evidence>
<dbReference type="InterPro" id="IPR029058">
    <property type="entry name" value="AB_hydrolase_fold"/>
</dbReference>
<evidence type="ECO:0000313" key="3">
    <source>
        <dbReference type="Proteomes" id="UP000054740"/>
    </source>
</evidence>
<dbReference type="Pfam" id="PF12697">
    <property type="entry name" value="Abhydrolase_6"/>
    <property type="match status" value="1"/>
</dbReference>
<dbReference type="Gene3D" id="3.40.50.1820">
    <property type="entry name" value="alpha/beta hydrolase"/>
    <property type="match status" value="1"/>
</dbReference>
<feature type="domain" description="AB hydrolase-1" evidence="1">
    <location>
        <begin position="36"/>
        <end position="277"/>
    </location>
</feature>
<keyword evidence="3" id="KW-1185">Reference proteome</keyword>
<dbReference type="PANTHER" id="PTHR43689:SF8">
    <property type="entry name" value="ALPHA_BETA-HYDROLASES SUPERFAMILY PROTEIN"/>
    <property type="match status" value="1"/>
</dbReference>
<dbReference type="Proteomes" id="UP000054740">
    <property type="component" value="Unassembled WGS sequence"/>
</dbReference>